<dbReference type="VEuPathDB" id="FungiDB:PV06_11537"/>
<dbReference type="AlphaFoldDB" id="A0A0D2CYP1"/>
<comment type="similarity">
    <text evidence="2">Belongs to the FAD-binding monooxygenase family.</text>
</comment>
<keyword evidence="5" id="KW-0521">NADP</keyword>
<dbReference type="OrthoDB" id="66881at2759"/>
<dbReference type="InterPro" id="IPR050775">
    <property type="entry name" value="FAD-binding_Monooxygenases"/>
</dbReference>
<keyword evidence="3" id="KW-0285">Flavoprotein</keyword>
<dbReference type="EMBL" id="KN847370">
    <property type="protein sequence ID" value="KIW36173.1"/>
    <property type="molecule type" value="Genomic_DNA"/>
</dbReference>
<evidence type="ECO:0000313" key="8">
    <source>
        <dbReference type="EMBL" id="KIW36173.1"/>
    </source>
</evidence>
<sequence>MYSVMMKVDIVIIGAGFSGLWALYKLREIGFNCLCVEALSDVGGIWQSTRYPGCRNDTDSSAYQFSLKNVWAWKEQFPQREEIAAYVRHISEILELRENIRFNTHISKAVWHAKGKQWEIYSSHDGAEKKFVTASFFIPCTGYTGQRYIPDIPGLTTFPQAFHTSEWPLGLNTDGKRVGVIGTGSSGVQIIETLAPDVASLTVFQRSPNYAIPRPASDHSEASNLSQHSQATTTHDFLATSVNNCAESPGGFLICPTTDCDKHYQTWVRKREKLCKGQQFCWENYRDLFINENANNEAYIFWRNKTRQKVQDQYKCDLLAPICAPHPFGAKRPALESKYFEIFNQSNVDLVDLNDDEIFEIGTTGIHMKSGKFYHLDIIVLATGYHFGTGSLLAIDIQGKNGLSLREKWGAQETLIKATQPKPQGVMTYLGLTCAGFPNLLFICGPQTPAAFSVAPKVAESQVEWIGDFLQHVCQHGWMCDTIEQAEAEYKERLGNRAEQTLISRTKTWYMSNKPGQKHEPLFWFGSLEDYMDLCRTVSRKGYIGFIIG</sequence>
<keyword evidence="7" id="KW-0503">Monooxygenase</keyword>
<evidence type="ECO:0008006" key="10">
    <source>
        <dbReference type="Google" id="ProtNLM"/>
    </source>
</evidence>
<dbReference type="Gene3D" id="3.50.50.60">
    <property type="entry name" value="FAD/NAD(P)-binding domain"/>
    <property type="match status" value="2"/>
</dbReference>
<name>A0A0D2CYP1_9EURO</name>
<dbReference type="PANTHER" id="PTHR43098:SF3">
    <property type="entry name" value="L-ORNITHINE N(5)-MONOOXYGENASE-RELATED"/>
    <property type="match status" value="1"/>
</dbReference>
<reference evidence="8 9" key="1">
    <citation type="submission" date="2015-01" db="EMBL/GenBank/DDBJ databases">
        <title>The Genome Sequence of Exophiala oligosperma CBS72588.</title>
        <authorList>
            <consortium name="The Broad Institute Genomics Platform"/>
            <person name="Cuomo C."/>
            <person name="de Hoog S."/>
            <person name="Gorbushina A."/>
            <person name="Stielow B."/>
            <person name="Teixiera M."/>
            <person name="Abouelleil A."/>
            <person name="Chapman S.B."/>
            <person name="Priest M."/>
            <person name="Young S.K."/>
            <person name="Wortman J."/>
            <person name="Nusbaum C."/>
            <person name="Birren B."/>
        </authorList>
    </citation>
    <scope>NUCLEOTIDE SEQUENCE [LARGE SCALE GENOMIC DNA]</scope>
    <source>
        <strain evidence="8 9">CBS 72588</strain>
    </source>
</reference>
<dbReference type="Proteomes" id="UP000053342">
    <property type="component" value="Unassembled WGS sequence"/>
</dbReference>
<evidence type="ECO:0000256" key="3">
    <source>
        <dbReference type="ARBA" id="ARBA00022630"/>
    </source>
</evidence>
<keyword evidence="6" id="KW-0560">Oxidoreductase</keyword>
<organism evidence="8 9">
    <name type="scientific">Exophiala oligosperma</name>
    <dbReference type="NCBI Taxonomy" id="215243"/>
    <lineage>
        <taxon>Eukaryota</taxon>
        <taxon>Fungi</taxon>
        <taxon>Dikarya</taxon>
        <taxon>Ascomycota</taxon>
        <taxon>Pezizomycotina</taxon>
        <taxon>Eurotiomycetes</taxon>
        <taxon>Chaetothyriomycetidae</taxon>
        <taxon>Chaetothyriales</taxon>
        <taxon>Herpotrichiellaceae</taxon>
        <taxon>Exophiala</taxon>
    </lineage>
</organism>
<accession>A0A0D2CYP1</accession>
<dbReference type="GO" id="GO:0050660">
    <property type="term" value="F:flavin adenine dinucleotide binding"/>
    <property type="evidence" value="ECO:0007669"/>
    <property type="project" value="InterPro"/>
</dbReference>
<dbReference type="InterPro" id="IPR020946">
    <property type="entry name" value="Flavin_mOase-like"/>
</dbReference>
<dbReference type="HOGENOM" id="CLU_006937_8_0_1"/>
<dbReference type="GO" id="GO:0004499">
    <property type="term" value="F:N,N-dimethylaniline monooxygenase activity"/>
    <property type="evidence" value="ECO:0007669"/>
    <property type="project" value="InterPro"/>
</dbReference>
<proteinExistence type="inferred from homology"/>
<dbReference type="GO" id="GO:0050661">
    <property type="term" value="F:NADP binding"/>
    <property type="evidence" value="ECO:0007669"/>
    <property type="project" value="InterPro"/>
</dbReference>
<gene>
    <name evidence="8" type="ORF">PV06_11537</name>
</gene>
<evidence type="ECO:0000256" key="1">
    <source>
        <dbReference type="ARBA" id="ARBA00001974"/>
    </source>
</evidence>
<comment type="cofactor">
    <cofactor evidence="1">
        <name>FAD</name>
        <dbReference type="ChEBI" id="CHEBI:57692"/>
    </cofactor>
</comment>
<keyword evidence="4" id="KW-0274">FAD</keyword>
<evidence type="ECO:0000256" key="7">
    <source>
        <dbReference type="ARBA" id="ARBA00023033"/>
    </source>
</evidence>
<evidence type="ECO:0000256" key="5">
    <source>
        <dbReference type="ARBA" id="ARBA00022857"/>
    </source>
</evidence>
<dbReference type="SUPFAM" id="SSF51905">
    <property type="entry name" value="FAD/NAD(P)-binding domain"/>
    <property type="match status" value="1"/>
</dbReference>
<evidence type="ECO:0000256" key="4">
    <source>
        <dbReference type="ARBA" id="ARBA00022827"/>
    </source>
</evidence>
<dbReference type="GeneID" id="27363611"/>
<evidence type="ECO:0000256" key="2">
    <source>
        <dbReference type="ARBA" id="ARBA00010139"/>
    </source>
</evidence>
<keyword evidence="9" id="KW-1185">Reference proteome</keyword>
<evidence type="ECO:0000313" key="9">
    <source>
        <dbReference type="Proteomes" id="UP000053342"/>
    </source>
</evidence>
<dbReference type="PANTHER" id="PTHR43098">
    <property type="entry name" value="L-ORNITHINE N(5)-MONOOXYGENASE-RELATED"/>
    <property type="match status" value="1"/>
</dbReference>
<protein>
    <recommendedName>
        <fullName evidence="10">FAD/NAD(P)-binding domain-containing protein</fullName>
    </recommendedName>
</protein>
<dbReference type="InterPro" id="IPR036188">
    <property type="entry name" value="FAD/NAD-bd_sf"/>
</dbReference>
<evidence type="ECO:0000256" key="6">
    <source>
        <dbReference type="ARBA" id="ARBA00023002"/>
    </source>
</evidence>
<dbReference type="RefSeq" id="XP_016256389.1">
    <property type="nucleotide sequence ID" value="XM_016413229.1"/>
</dbReference>
<dbReference type="Pfam" id="PF00743">
    <property type="entry name" value="FMO-like"/>
    <property type="match status" value="1"/>
</dbReference>